<proteinExistence type="predicted"/>
<evidence type="ECO:0000313" key="1">
    <source>
        <dbReference type="EMBL" id="KAJ8019044.1"/>
    </source>
</evidence>
<dbReference type="EMBL" id="JAIZAY010000101">
    <property type="protein sequence ID" value="KAJ8019044.1"/>
    <property type="molecule type" value="Genomic_DNA"/>
</dbReference>
<dbReference type="Proteomes" id="UP001152320">
    <property type="component" value="Unassembled WGS sequence"/>
</dbReference>
<keyword evidence="2" id="KW-1185">Reference proteome</keyword>
<name>A0A9Q0YCI5_HOLLE</name>
<dbReference type="AlphaFoldDB" id="A0A9Q0YCI5"/>
<comment type="caution">
    <text evidence="1">The sequence shown here is derived from an EMBL/GenBank/DDBJ whole genome shotgun (WGS) entry which is preliminary data.</text>
</comment>
<sequence>MGKKAIAEYEFDVQDCVAYMSDVGLTPLSLTVKDDFANEVRMQWVTPTEGSRDIHVSSIDEVLFNKDKHLIPDIPYQELTYICSTLPSLKRVRQRACELNNLFDIQELADEQGVYEPLQKKLEADSDKRI</sequence>
<protein>
    <submittedName>
        <fullName evidence="1">Uncharacterized protein</fullName>
    </submittedName>
</protein>
<accession>A0A9Q0YCI5</accession>
<evidence type="ECO:0000313" key="2">
    <source>
        <dbReference type="Proteomes" id="UP001152320"/>
    </source>
</evidence>
<gene>
    <name evidence="1" type="ORF">HOLleu_42622</name>
</gene>
<organism evidence="1 2">
    <name type="scientific">Holothuria leucospilota</name>
    <name type="common">Black long sea cucumber</name>
    <name type="synonym">Mertensiothuria leucospilota</name>
    <dbReference type="NCBI Taxonomy" id="206669"/>
    <lineage>
        <taxon>Eukaryota</taxon>
        <taxon>Metazoa</taxon>
        <taxon>Echinodermata</taxon>
        <taxon>Eleutherozoa</taxon>
        <taxon>Echinozoa</taxon>
        <taxon>Holothuroidea</taxon>
        <taxon>Aspidochirotacea</taxon>
        <taxon>Aspidochirotida</taxon>
        <taxon>Holothuriidae</taxon>
        <taxon>Holothuria</taxon>
    </lineage>
</organism>
<reference evidence="1" key="1">
    <citation type="submission" date="2021-10" db="EMBL/GenBank/DDBJ databases">
        <title>Tropical sea cucumber genome reveals ecological adaptation and Cuvierian tubules defense mechanism.</title>
        <authorList>
            <person name="Chen T."/>
        </authorList>
    </citation>
    <scope>NUCLEOTIDE SEQUENCE</scope>
    <source>
        <strain evidence="1">Nanhai2018</strain>
        <tissue evidence="1">Muscle</tissue>
    </source>
</reference>